<evidence type="ECO:0000256" key="3">
    <source>
        <dbReference type="RuleBase" id="RU000363"/>
    </source>
</evidence>
<dbReference type="InterPro" id="IPR020904">
    <property type="entry name" value="Sc_DH/Rdtase_CS"/>
</dbReference>
<gene>
    <name evidence="4" type="ORF">A0128_15175</name>
</gene>
<evidence type="ECO:0000256" key="1">
    <source>
        <dbReference type="ARBA" id="ARBA00006484"/>
    </source>
</evidence>
<evidence type="ECO:0000313" key="5">
    <source>
        <dbReference type="Proteomes" id="UP000094197"/>
    </source>
</evidence>
<dbReference type="Pfam" id="PF00106">
    <property type="entry name" value="adh_short"/>
    <property type="match status" value="1"/>
</dbReference>
<dbReference type="InterPro" id="IPR002347">
    <property type="entry name" value="SDR_fam"/>
</dbReference>
<comment type="similarity">
    <text evidence="1 3">Belongs to the short-chain dehydrogenases/reductases (SDR) family.</text>
</comment>
<dbReference type="SUPFAM" id="SSF51735">
    <property type="entry name" value="NAD(P)-binding Rossmann-fold domains"/>
    <property type="match status" value="1"/>
</dbReference>
<dbReference type="EMBL" id="CP015217">
    <property type="protein sequence ID" value="AOP35066.1"/>
    <property type="molecule type" value="Genomic_DNA"/>
</dbReference>
<protein>
    <submittedName>
        <fullName evidence="4">Short-chain dehydrogenase</fullName>
    </submittedName>
</protein>
<dbReference type="CDD" id="cd05332">
    <property type="entry name" value="11beta-HSD1_like_SDR_c"/>
    <property type="match status" value="1"/>
</dbReference>
<dbReference type="OrthoDB" id="9793345at2"/>
<dbReference type="RefSeq" id="WP_069608281.1">
    <property type="nucleotide sequence ID" value="NZ_CP015217.1"/>
</dbReference>
<reference evidence="4 5" key="1">
    <citation type="submission" date="2016-04" db="EMBL/GenBank/DDBJ databases">
        <title>Complete genome seqeunce of Leptospira alstonii serovar Room22.</title>
        <authorList>
            <person name="Nally J.E."/>
            <person name="Bayles D.O."/>
            <person name="Hurley D."/>
            <person name="Fanning S."/>
            <person name="McMahon B.J."/>
            <person name="Arent Z."/>
        </authorList>
    </citation>
    <scope>NUCLEOTIDE SEQUENCE [LARGE SCALE GENOMIC DNA]</scope>
    <source>
        <strain evidence="4 5">GWTS #1</strain>
    </source>
</reference>
<dbReference type="GO" id="GO:0016020">
    <property type="term" value="C:membrane"/>
    <property type="evidence" value="ECO:0007669"/>
    <property type="project" value="TreeGrafter"/>
</dbReference>
<dbReference type="PANTHER" id="PTHR44196">
    <property type="entry name" value="DEHYDROGENASE/REDUCTASE SDR FAMILY MEMBER 7B"/>
    <property type="match status" value="1"/>
</dbReference>
<keyword evidence="5" id="KW-1185">Reference proteome</keyword>
<name>A0A1D7UZQ0_9LEPT</name>
<organism evidence="4 5">
    <name type="scientific">Leptospira tipperaryensis</name>
    <dbReference type="NCBI Taxonomy" id="2564040"/>
    <lineage>
        <taxon>Bacteria</taxon>
        <taxon>Pseudomonadati</taxon>
        <taxon>Spirochaetota</taxon>
        <taxon>Spirochaetia</taxon>
        <taxon>Leptospirales</taxon>
        <taxon>Leptospiraceae</taxon>
        <taxon>Leptospira</taxon>
    </lineage>
</organism>
<accession>A0A1D7UZQ0</accession>
<dbReference type="PRINTS" id="PR00080">
    <property type="entry name" value="SDRFAMILY"/>
</dbReference>
<dbReference type="PRINTS" id="PR00081">
    <property type="entry name" value="GDHRDH"/>
</dbReference>
<dbReference type="Proteomes" id="UP000094197">
    <property type="component" value="Chromosome 1"/>
</dbReference>
<dbReference type="GO" id="GO:0016491">
    <property type="term" value="F:oxidoreductase activity"/>
    <property type="evidence" value="ECO:0007669"/>
    <property type="project" value="UniProtKB-KW"/>
</dbReference>
<dbReference type="Gene3D" id="3.40.50.720">
    <property type="entry name" value="NAD(P)-binding Rossmann-like Domain"/>
    <property type="match status" value="1"/>
</dbReference>
<dbReference type="KEGG" id="laj:A0128_15175"/>
<evidence type="ECO:0000256" key="2">
    <source>
        <dbReference type="ARBA" id="ARBA00023002"/>
    </source>
</evidence>
<sequence>MSATFYKDKVVWITGASSGIGEELVKEAAKRGATIVLSARRIKELERVKKECGLSKTNSLILPLDLEDYKKLKNVPKKVIDQFGRIDILINNGGISQRSYTYETSIDTYEKLMDVNYFGNIALSLAVLPIMRKQKSGVLSSISSVAGLFGVPLRSGYSASKAALTGFYEALRAENVKEGVKVTLVYPGFIKTQISNNALKGDGTKQGKMDSIIEQGIAADECAKKILDAIAEGKNEIIIAGFRENFAAFLHKFLPGIFAKSIAKAKVT</sequence>
<dbReference type="AlphaFoldDB" id="A0A1D7UZQ0"/>
<dbReference type="PROSITE" id="PS00061">
    <property type="entry name" value="ADH_SHORT"/>
    <property type="match status" value="1"/>
</dbReference>
<dbReference type="NCBIfam" id="NF004825">
    <property type="entry name" value="PRK06181.1"/>
    <property type="match status" value="1"/>
</dbReference>
<proteinExistence type="inferred from homology"/>
<dbReference type="InterPro" id="IPR036291">
    <property type="entry name" value="NAD(P)-bd_dom_sf"/>
</dbReference>
<evidence type="ECO:0000313" key="4">
    <source>
        <dbReference type="EMBL" id="AOP35066.1"/>
    </source>
</evidence>
<keyword evidence="2" id="KW-0560">Oxidoreductase</keyword>
<dbReference type="PANTHER" id="PTHR44196:SF1">
    <property type="entry name" value="DEHYDROGENASE_REDUCTASE SDR FAMILY MEMBER 7B"/>
    <property type="match status" value="1"/>
</dbReference>